<keyword evidence="6" id="KW-1185">Reference proteome</keyword>
<feature type="active site" description="Charge relay system" evidence="3">
    <location>
        <position position="137"/>
    </location>
</feature>
<name>G2RG87_THETT</name>
<dbReference type="Pfam" id="PF01425">
    <property type="entry name" value="Amidase"/>
    <property type="match status" value="1"/>
</dbReference>
<dbReference type="GeneID" id="11521865"/>
<dbReference type="HOGENOM" id="CLU_009600_9_2_1"/>
<feature type="domain" description="Amidase" evidence="4">
    <location>
        <begin position="82"/>
        <end position="544"/>
    </location>
</feature>
<keyword evidence="2" id="KW-0378">Hydrolase</keyword>
<dbReference type="eggNOG" id="KOG1212">
    <property type="taxonomic scope" value="Eukaryota"/>
</dbReference>
<dbReference type="STRING" id="578455.G2RG87"/>
<organism evidence="5 6">
    <name type="scientific">Thermothielavioides terrestris (strain ATCC 38088 / NRRL 8126)</name>
    <name type="common">Thielavia terrestris</name>
    <dbReference type="NCBI Taxonomy" id="578455"/>
    <lineage>
        <taxon>Eukaryota</taxon>
        <taxon>Fungi</taxon>
        <taxon>Dikarya</taxon>
        <taxon>Ascomycota</taxon>
        <taxon>Pezizomycotina</taxon>
        <taxon>Sordariomycetes</taxon>
        <taxon>Sordariomycetidae</taxon>
        <taxon>Sordariales</taxon>
        <taxon>Chaetomiaceae</taxon>
        <taxon>Thermothielavioides</taxon>
        <taxon>Thermothielavioides terrestris</taxon>
    </lineage>
</organism>
<dbReference type="GO" id="GO:0016787">
    <property type="term" value="F:hydrolase activity"/>
    <property type="evidence" value="ECO:0007669"/>
    <property type="project" value="UniProtKB-KW"/>
</dbReference>
<dbReference type="EMBL" id="CP003014">
    <property type="protein sequence ID" value="AEO71830.1"/>
    <property type="molecule type" value="Genomic_DNA"/>
</dbReference>
<evidence type="ECO:0000256" key="2">
    <source>
        <dbReference type="ARBA" id="ARBA00022801"/>
    </source>
</evidence>
<evidence type="ECO:0000256" key="3">
    <source>
        <dbReference type="PIRSR" id="PIRSR001221-1"/>
    </source>
</evidence>
<evidence type="ECO:0000256" key="1">
    <source>
        <dbReference type="ARBA" id="ARBA00009199"/>
    </source>
</evidence>
<protein>
    <recommendedName>
        <fullName evidence="4">Amidase domain-containing protein</fullName>
    </recommendedName>
</protein>
<dbReference type="SUPFAM" id="SSF75304">
    <property type="entry name" value="Amidase signature (AS) enzymes"/>
    <property type="match status" value="1"/>
</dbReference>
<dbReference type="RefSeq" id="XP_003658166.1">
    <property type="nucleotide sequence ID" value="XM_003658118.1"/>
</dbReference>
<feature type="active site" description="Charge relay system" evidence="3">
    <location>
        <position position="213"/>
    </location>
</feature>
<dbReference type="Gene3D" id="3.90.1300.10">
    <property type="entry name" value="Amidase signature (AS) domain"/>
    <property type="match status" value="1"/>
</dbReference>
<dbReference type="OrthoDB" id="6428749at2759"/>
<dbReference type="KEGG" id="ttt:THITE_2148421"/>
<dbReference type="PANTHER" id="PTHR46072:SF8">
    <property type="entry name" value="AMIDASE DOMAIN-CONTAINING PROTEIN"/>
    <property type="match status" value="1"/>
</dbReference>
<dbReference type="Proteomes" id="UP000008181">
    <property type="component" value="Chromosome 6"/>
</dbReference>
<accession>G2RG87</accession>
<comment type="similarity">
    <text evidence="1">Belongs to the amidase family.</text>
</comment>
<evidence type="ECO:0000259" key="4">
    <source>
        <dbReference type="Pfam" id="PF01425"/>
    </source>
</evidence>
<evidence type="ECO:0000313" key="5">
    <source>
        <dbReference type="EMBL" id="AEO71830.1"/>
    </source>
</evidence>
<evidence type="ECO:0000313" key="6">
    <source>
        <dbReference type="Proteomes" id="UP000008181"/>
    </source>
</evidence>
<gene>
    <name evidence="5" type="ORF">THITE_2148421</name>
</gene>
<dbReference type="PANTHER" id="PTHR46072">
    <property type="entry name" value="AMIDASE-RELATED-RELATED"/>
    <property type="match status" value="1"/>
</dbReference>
<dbReference type="AlphaFoldDB" id="G2RG87"/>
<reference evidence="5 6" key="1">
    <citation type="journal article" date="2011" name="Nat. Biotechnol.">
        <title>Comparative genomic analysis of the thermophilic biomass-degrading fungi Myceliophthora thermophila and Thielavia terrestris.</title>
        <authorList>
            <person name="Berka R.M."/>
            <person name="Grigoriev I.V."/>
            <person name="Otillar R."/>
            <person name="Salamov A."/>
            <person name="Grimwood J."/>
            <person name="Reid I."/>
            <person name="Ishmael N."/>
            <person name="John T."/>
            <person name="Darmond C."/>
            <person name="Moisan M.-C."/>
            <person name="Henrissat B."/>
            <person name="Coutinho P.M."/>
            <person name="Lombard V."/>
            <person name="Natvig D.O."/>
            <person name="Lindquist E."/>
            <person name="Schmutz J."/>
            <person name="Lucas S."/>
            <person name="Harris P."/>
            <person name="Powlowski J."/>
            <person name="Bellemare A."/>
            <person name="Taylor D."/>
            <person name="Butler G."/>
            <person name="de Vries R.P."/>
            <person name="Allijn I.E."/>
            <person name="van den Brink J."/>
            <person name="Ushinsky S."/>
            <person name="Storms R."/>
            <person name="Powell A.J."/>
            <person name="Paulsen I.T."/>
            <person name="Elbourne L.D.H."/>
            <person name="Baker S.E."/>
            <person name="Magnuson J."/>
            <person name="LaBoissiere S."/>
            <person name="Clutterbuck A.J."/>
            <person name="Martinez D."/>
            <person name="Wogulis M."/>
            <person name="de Leon A.L."/>
            <person name="Rey M.W."/>
            <person name="Tsang A."/>
        </authorList>
    </citation>
    <scope>NUCLEOTIDE SEQUENCE [LARGE SCALE GENOMIC DNA]</scope>
    <source>
        <strain evidence="6">ATCC 38088 / NRRL 8126</strain>
    </source>
</reference>
<sequence length="565" mass="61835">MPAHPPRHWKEVVADKLSADNAKIPEQWRLSADVIAAAKNRRQIAGDFIEDLLDSETLHITSADGPDLLAAMANGSLTAVQVVTAYSKRAAYAHQLSNLLLEIGFDNALVRAKELDDYFKTNNKLIGPLHGLPVTLKDQFHIKGLGTSMGFVGWIDTFEGKKGTGNEKIFESQVVQELWSLGAIPIGKAPETNNNILGYTWNPYNQRLSSGGSSGGEGVMQALRGSAFGLGTDVGGSVSMPASFQGLFSLKPSSGRISFRGVANTGPGQQVMPTTVGIMGRSVAVLKLVFKSLLSTEPWLRDPNTLPTPWRMEKEYDAEREPGYKPAFGFMPHDGVVTPHPPISRALGIVKKALENSGYQLFDWVPPSNNESAEIHGPIARGDGCPDAYEAIQLSGEPIVPEIANMFPGGKLRQPMPLPEYEQVVVHMHDYRNRYNDYWMASAQRTGTGRPVEAVISPVTPYAAILPGKFKYSQYTSSLNVLDLPSVVIPVTFANKAVDKVGPDYTPLTEKDRLNMDLYDAEAHDGAPAAVQLFGRRWEEERLLSMAQLIAEAVERYTRTYGEEL</sequence>
<proteinExistence type="inferred from homology"/>
<dbReference type="PIRSF" id="PIRSF001221">
    <property type="entry name" value="Amidase_fungi"/>
    <property type="match status" value="1"/>
</dbReference>
<feature type="active site" description="Acyl-ester intermediate" evidence="3">
    <location>
        <position position="237"/>
    </location>
</feature>
<dbReference type="InterPro" id="IPR036928">
    <property type="entry name" value="AS_sf"/>
</dbReference>
<dbReference type="InterPro" id="IPR023631">
    <property type="entry name" value="Amidase_dom"/>
</dbReference>